<evidence type="ECO:0000256" key="4">
    <source>
        <dbReference type="ARBA" id="ARBA00032284"/>
    </source>
</evidence>
<evidence type="ECO:0000259" key="9">
    <source>
        <dbReference type="Pfam" id="PF02897"/>
    </source>
</evidence>
<evidence type="ECO:0000256" key="7">
    <source>
        <dbReference type="SAM" id="SignalP"/>
    </source>
</evidence>
<feature type="signal peptide" evidence="7">
    <location>
        <begin position="1"/>
        <end position="29"/>
    </location>
</feature>
<dbReference type="Pfam" id="PF02897">
    <property type="entry name" value="Peptidase_S9_N"/>
    <property type="match status" value="1"/>
</dbReference>
<dbReference type="GO" id="GO:0006508">
    <property type="term" value="P:proteolysis"/>
    <property type="evidence" value="ECO:0007669"/>
    <property type="project" value="InterPro"/>
</dbReference>
<keyword evidence="11" id="KW-1185">Reference proteome</keyword>
<dbReference type="SUPFAM" id="SSF53474">
    <property type="entry name" value="alpha/beta-Hydrolases"/>
    <property type="match status" value="1"/>
</dbReference>
<dbReference type="AlphaFoldDB" id="A0A3D8MDY9"/>
<dbReference type="Gene3D" id="2.120.10.30">
    <property type="entry name" value="TolB, C-terminal domain"/>
    <property type="match status" value="2"/>
</dbReference>
<evidence type="ECO:0000256" key="1">
    <source>
        <dbReference type="ARBA" id="ARBA00005228"/>
    </source>
</evidence>
<comment type="similarity">
    <text evidence="1">Belongs to the peptidase S9A family.</text>
</comment>
<dbReference type="GO" id="GO:0004252">
    <property type="term" value="F:serine-type endopeptidase activity"/>
    <property type="evidence" value="ECO:0007669"/>
    <property type="project" value="InterPro"/>
</dbReference>
<dbReference type="InterPro" id="IPR023302">
    <property type="entry name" value="Pept_S9A_N"/>
</dbReference>
<dbReference type="PANTHER" id="PTHR42776:SF27">
    <property type="entry name" value="DIPEPTIDYL PEPTIDASE FAMILY MEMBER 6"/>
    <property type="match status" value="1"/>
</dbReference>
<dbReference type="OrthoDB" id="4269629at2"/>
<comment type="function">
    <text evidence="6">This enzyme catalyzes the hydrolysis of the N-terminal peptide bond of an N-acetylated peptide to generate an N-acetylated amino acid and a peptide with a free N-terminus. It preferentially cleaves off Ac-Ala, Ac-Met and Ac-Ser. Also, involved in the degradation of oxidized and glycated proteins.</text>
</comment>
<evidence type="ECO:0000256" key="3">
    <source>
        <dbReference type="ARBA" id="ARBA00022990"/>
    </source>
</evidence>
<feature type="chain" id="PRO_5017778917" description="Acyl-peptide hydrolase" evidence="7">
    <location>
        <begin position="30"/>
        <end position="648"/>
    </location>
</feature>
<evidence type="ECO:0000256" key="5">
    <source>
        <dbReference type="ARBA" id="ARBA00032596"/>
    </source>
</evidence>
<dbReference type="InterPro" id="IPR001375">
    <property type="entry name" value="Peptidase_S9_cat"/>
</dbReference>
<organism evidence="10 11">
    <name type="scientific">Alteromonas aestuariivivens</name>
    <dbReference type="NCBI Taxonomy" id="1938339"/>
    <lineage>
        <taxon>Bacteria</taxon>
        <taxon>Pseudomonadati</taxon>
        <taxon>Pseudomonadota</taxon>
        <taxon>Gammaproteobacteria</taxon>
        <taxon>Alteromonadales</taxon>
        <taxon>Alteromonadaceae</taxon>
        <taxon>Alteromonas/Salinimonas group</taxon>
        <taxon>Alteromonas</taxon>
    </lineage>
</organism>
<proteinExistence type="inferred from homology"/>
<dbReference type="InterPro" id="IPR029058">
    <property type="entry name" value="AB_hydrolase_fold"/>
</dbReference>
<comment type="caution">
    <text evidence="10">The sequence shown here is derived from an EMBL/GenBank/DDBJ whole genome shotgun (WGS) entry which is preliminary data.</text>
</comment>
<evidence type="ECO:0000256" key="2">
    <source>
        <dbReference type="ARBA" id="ARBA00022801"/>
    </source>
</evidence>
<dbReference type="SUPFAM" id="SSF82171">
    <property type="entry name" value="DPP6 N-terminal domain-like"/>
    <property type="match status" value="1"/>
</dbReference>
<protein>
    <recommendedName>
        <fullName evidence="5">Acyl-peptide hydrolase</fullName>
    </recommendedName>
    <alternativeName>
        <fullName evidence="4">Acylaminoacyl-peptidase</fullName>
    </alternativeName>
</protein>
<dbReference type="Proteomes" id="UP000256561">
    <property type="component" value="Unassembled WGS sequence"/>
</dbReference>
<evidence type="ECO:0000256" key="6">
    <source>
        <dbReference type="ARBA" id="ARBA00045885"/>
    </source>
</evidence>
<dbReference type="PANTHER" id="PTHR42776">
    <property type="entry name" value="SERINE PEPTIDASE S9 FAMILY MEMBER"/>
    <property type="match status" value="1"/>
</dbReference>
<evidence type="ECO:0000313" key="11">
    <source>
        <dbReference type="Proteomes" id="UP000256561"/>
    </source>
</evidence>
<feature type="domain" description="Peptidase S9 prolyl oligopeptidase catalytic" evidence="8">
    <location>
        <begin position="440"/>
        <end position="645"/>
    </location>
</feature>
<dbReference type="EMBL" id="QRHA01000001">
    <property type="protein sequence ID" value="RDV29057.1"/>
    <property type="molecule type" value="Genomic_DNA"/>
</dbReference>
<dbReference type="Pfam" id="PF00326">
    <property type="entry name" value="Peptidase_S9"/>
    <property type="match status" value="1"/>
</dbReference>
<dbReference type="Gene3D" id="3.40.50.1820">
    <property type="entry name" value="alpha/beta hydrolase"/>
    <property type="match status" value="1"/>
</dbReference>
<name>A0A3D8MDY9_9ALTE</name>
<dbReference type="InterPro" id="IPR002471">
    <property type="entry name" value="Pept_S9_AS"/>
</dbReference>
<keyword evidence="7" id="KW-0732">Signal</keyword>
<reference evidence="11" key="1">
    <citation type="submission" date="2018-08" db="EMBL/GenBank/DDBJ databases">
        <authorList>
            <person name="Zhang J."/>
            <person name="Du Z.-J."/>
        </authorList>
    </citation>
    <scope>NUCLEOTIDE SEQUENCE [LARGE SCALE GENOMIC DNA]</scope>
    <source>
        <strain evidence="11">KCTC 52655</strain>
    </source>
</reference>
<dbReference type="InterPro" id="IPR011042">
    <property type="entry name" value="6-blade_b-propeller_TolB-like"/>
</dbReference>
<sequence length="648" mass="71019">MLPGEINLLKVLSKLILLSCLSIATACYAATDWPYPEDIPQASSMEVGLAGQKPVDVSRFLLARGVSRASINAQGTHVAFISSVTGRRQLWVQSLDGEAPAQLTFGNGISFYAWHPGGNQLLYGADNDGNEREAFYLIHLSGTSEQLILPHSDAFRAFGGFSPDGLQFTYASTERNGRDFDIYLHDLNTGGNTLVWQAEFGYFPSAWQPDSNQVVVTETRGEDAQDVYLLNLEAKSLTPWFKPEIAAAFSSFNWAPDGNTLYFTSNLDREMSAVFSYQPKTASLNVLATSDYDLESVALCNNGSTLIWKENRLGFDQLWVRALDSENARAVELPSGMYSLSCAQSSSEILVQISAPTRPAELYLVSADGKDVKQVSSATMAGIDASELVTPEPVRFTAQDGVTLHGLLYVPRNLTSPAPVVVDVHGGPTAQARASWIPITQYLVGKGIAVLDVNVRGSTGYGKTFARLDNQEKRLDSVRDLVDALAFLNKDPRIDASNAAVMGGSYGGYMVNAVMGLYPGAFKAGASFVGVSNWVRALQTASPRLKASDRIEYGDIREQKWQTFYAENSPINTVHKIRAPMLFQHGVNDPRDPVTESDNMVKVLRDKGIDVTYLRFPDEGHSVSKLENKVIFYRQLAAFLERHLTTTQ</sequence>
<gene>
    <name evidence="10" type="ORF">DXV75_00900</name>
</gene>
<feature type="domain" description="Peptidase S9A N-terminal" evidence="9">
    <location>
        <begin position="116"/>
        <end position="373"/>
    </location>
</feature>
<keyword evidence="2" id="KW-0378">Hydrolase</keyword>
<accession>A0A3D8MDY9</accession>
<keyword evidence="3" id="KW-0007">Acetylation</keyword>
<evidence type="ECO:0000313" key="10">
    <source>
        <dbReference type="EMBL" id="RDV29057.1"/>
    </source>
</evidence>
<dbReference type="PROSITE" id="PS00708">
    <property type="entry name" value="PRO_ENDOPEP_SER"/>
    <property type="match status" value="1"/>
</dbReference>
<evidence type="ECO:0000259" key="8">
    <source>
        <dbReference type="Pfam" id="PF00326"/>
    </source>
</evidence>